<evidence type="ECO:0000256" key="1">
    <source>
        <dbReference type="SAM" id="Coils"/>
    </source>
</evidence>
<dbReference type="InterPro" id="IPR019734">
    <property type="entry name" value="TPR_rpt"/>
</dbReference>
<reference evidence="3" key="2">
    <citation type="journal article" date="2021" name="PeerJ">
        <title>Extensive microbial diversity within the chicken gut microbiome revealed by metagenomics and culture.</title>
        <authorList>
            <person name="Gilroy R."/>
            <person name="Ravi A."/>
            <person name="Getino M."/>
            <person name="Pursley I."/>
            <person name="Horton D.L."/>
            <person name="Alikhan N.F."/>
            <person name="Baker D."/>
            <person name="Gharbi K."/>
            <person name="Hall N."/>
            <person name="Watson M."/>
            <person name="Adriaenssens E.M."/>
            <person name="Foster-Nyarko E."/>
            <person name="Jarju S."/>
            <person name="Secka A."/>
            <person name="Antonio M."/>
            <person name="Oren A."/>
            <person name="Chaudhuri R.R."/>
            <person name="La Ragione R."/>
            <person name="Hildebrand F."/>
            <person name="Pallen M.J."/>
        </authorList>
    </citation>
    <scope>NUCLEOTIDE SEQUENCE</scope>
    <source>
        <strain evidence="3">B1-13419</strain>
    </source>
</reference>
<name>A0A9D9IL05_9BACT</name>
<dbReference type="Proteomes" id="UP000823757">
    <property type="component" value="Unassembled WGS sequence"/>
</dbReference>
<protein>
    <submittedName>
        <fullName evidence="3">CHAT domain-containing protein</fullName>
    </submittedName>
</protein>
<gene>
    <name evidence="3" type="ORF">IAB91_02280</name>
</gene>
<feature type="domain" description="CHAT" evidence="2">
    <location>
        <begin position="739"/>
        <end position="1059"/>
    </location>
</feature>
<organism evidence="3 4">
    <name type="scientific">Candidatus Cryptobacteroides faecigallinarum</name>
    <dbReference type="NCBI Taxonomy" id="2840763"/>
    <lineage>
        <taxon>Bacteria</taxon>
        <taxon>Pseudomonadati</taxon>
        <taxon>Bacteroidota</taxon>
        <taxon>Bacteroidia</taxon>
        <taxon>Bacteroidales</taxon>
        <taxon>Candidatus Cryptobacteroides</taxon>
    </lineage>
</organism>
<accession>A0A9D9IL05</accession>
<dbReference type="EMBL" id="JADIMD010000031">
    <property type="protein sequence ID" value="MBO8474105.1"/>
    <property type="molecule type" value="Genomic_DNA"/>
</dbReference>
<dbReference type="PANTHER" id="PTHR10098">
    <property type="entry name" value="RAPSYN-RELATED"/>
    <property type="match status" value="1"/>
</dbReference>
<comment type="caution">
    <text evidence="3">The sequence shown here is derived from an EMBL/GenBank/DDBJ whole genome shotgun (WGS) entry which is preliminary data.</text>
</comment>
<dbReference type="Gene3D" id="1.25.40.10">
    <property type="entry name" value="Tetratricopeptide repeat domain"/>
    <property type="match status" value="2"/>
</dbReference>
<dbReference type="AlphaFoldDB" id="A0A9D9IL05"/>
<proteinExistence type="predicted"/>
<feature type="coiled-coil region" evidence="1">
    <location>
        <begin position="638"/>
        <end position="665"/>
    </location>
</feature>
<evidence type="ECO:0000313" key="4">
    <source>
        <dbReference type="Proteomes" id="UP000823757"/>
    </source>
</evidence>
<evidence type="ECO:0000259" key="2">
    <source>
        <dbReference type="Pfam" id="PF12770"/>
    </source>
</evidence>
<dbReference type="InterPro" id="IPR011990">
    <property type="entry name" value="TPR-like_helical_dom_sf"/>
</dbReference>
<dbReference type="SMART" id="SM00028">
    <property type="entry name" value="TPR"/>
    <property type="match status" value="4"/>
</dbReference>
<reference evidence="3" key="1">
    <citation type="submission" date="2020-10" db="EMBL/GenBank/DDBJ databases">
        <authorList>
            <person name="Gilroy R."/>
        </authorList>
    </citation>
    <scope>NUCLEOTIDE SEQUENCE</scope>
    <source>
        <strain evidence="3">B1-13419</strain>
    </source>
</reference>
<dbReference type="PROSITE" id="PS51257">
    <property type="entry name" value="PROKAR_LIPOPROTEIN"/>
    <property type="match status" value="1"/>
</dbReference>
<dbReference type="Pfam" id="PF12770">
    <property type="entry name" value="CHAT"/>
    <property type="match status" value="1"/>
</dbReference>
<sequence>MKHLIQTLIVIVIGLIACRTMNAQSLNNLLYVADSVKSQYGETDDRYIKALSDVLSFCSAHKDYQNIIAYAPGLLDIYDRTGQSVSSDYLESLYTLIWAYHNTNNYLNEYSLYGKCEELADRLNLKLSDSYWEYLLLKSETLTCLYKEDEYEHTISELKALTDTLYGENSKQALLYNTQVANQYASRGRREAAQYGIERCYAILSSGERLFEDAKDSLMMMSILHNLEGMVYTASDTRRAEEKLLKSIEEHHIVGTSDYAPWSNLGYLYFHQKRDFKQAEECFEQAKESLEKAGDNYSVSYLTLLQNLGMCYLELGKDNMGIAIFDLASTTVLNNYGKQHVLYGTIEQNKSVFYTRIGDYPQAIECCKEALDCFGKVYGENSVQYASCLQNLGLMYQSTGDYPNSKTVLQKAVPILESHDSPYCISAYINLLTAYAFEKDMEQVRELTDLSIAKLKEHHWEQTDVAAYLYGSIGYVMLLNGMSEAKAYLAQALNILDQTGVRAGTQYYTGFLYFILSSFLDNSQSEEIIPVLTEYYRSFYLGNAAYLNADERESLIAGNRFSQTKNILFSLRQNGWQDTELYNFLLFNKGLLLETSVGYARAVYSAGDSGVISKYERLRNLNRYINGEPVSTAPGVSLEEARKTASGLEREITMYLRQNNDYTDELDYTFSDIVDALDKRDAAIEFVVYHNVPDNKSYYAAMLARNDYKKPRFVVLCPEEDLDKLMGFSPDTLYGKSAVSEELYDLIWSPLVPYLTGTKTVYFSPAGCLNGLSVENLNDGEKRFCESYNAVRVSSTREVCREETKRKYASAVLYGGLVYDEDEATMIAESRRWGLDTAVRGGWRYLSGTLDEVNRIAAIMSQSKWDYKLFISEKGNEESFKALSGGRFDVLHMATHGFYKTEKEAEWSDFFINNPFMAQNEPHEVSSLQRTGLLMSGGNMAWKGGTVPEGVEDGVLTAAEIASLDFSFCDLVVLSACKTGLGEIADEGVYGLQRAFKNAGVSTIIMSLWKVNDQVTSLMMQDFYSNLVKGKSKRESFYNAQNEVRKKYDSPYYWAAFIMLD</sequence>
<dbReference type="InterPro" id="IPR024983">
    <property type="entry name" value="CHAT_dom"/>
</dbReference>
<dbReference type="SUPFAM" id="SSF48452">
    <property type="entry name" value="TPR-like"/>
    <property type="match status" value="2"/>
</dbReference>
<dbReference type="Pfam" id="PF13424">
    <property type="entry name" value="TPR_12"/>
    <property type="match status" value="2"/>
</dbReference>
<evidence type="ECO:0000313" key="3">
    <source>
        <dbReference type="EMBL" id="MBO8474105.1"/>
    </source>
</evidence>
<keyword evidence="1" id="KW-0175">Coiled coil</keyword>